<keyword evidence="3" id="KW-0808">Transferase</keyword>
<evidence type="ECO:0000256" key="1">
    <source>
        <dbReference type="SAM" id="MobiDB-lite"/>
    </source>
</evidence>
<evidence type="ECO:0000313" key="3">
    <source>
        <dbReference type="EMBL" id="GEU72757.1"/>
    </source>
</evidence>
<keyword evidence="3" id="KW-0548">Nucleotidyltransferase</keyword>
<dbReference type="GO" id="GO:0003964">
    <property type="term" value="F:RNA-directed DNA polymerase activity"/>
    <property type="evidence" value="ECO:0007669"/>
    <property type="project" value="UniProtKB-KW"/>
</dbReference>
<dbReference type="InterPro" id="IPR056924">
    <property type="entry name" value="SH3_Tf2-1"/>
</dbReference>
<feature type="region of interest" description="Disordered" evidence="1">
    <location>
        <begin position="60"/>
        <end position="79"/>
    </location>
</feature>
<feature type="domain" description="Tf2-1-like SH3-like" evidence="2">
    <location>
        <begin position="303"/>
        <end position="359"/>
    </location>
</feature>
<sequence length="367" mass="41210">MDEDAVIFVVVVVSKAEDEDEEEKMSLKKMRTNGLLIEEVVGEAFNIKEENNVGGNLAIQSGQTKAKPSPRFTNQDSSAIRTGEELTQELPGRKISLLCTPFGLGWGDRNKVIVFHKRTSRDSKTSGSPSMMGDFVHFNTENSSEILEFVSLDNLMVDKIITTEGVYENIFENTVLRERAATTANIPVINIRDGRGQHPTQAPLHASMTQLPYSWSPCMHQRLHDSPLPILETKLGATHGCRQASLRSLVCWSELGDSQLTGPEIICETTEMIVQIKNRLSTARSRQKSYADRRLKPLEFKVGDMVMLKVSPWKGVVHFRKQGKLSLHYIGPFRILARIGPVAYTLKLLEELKGIHSTFMFQISRNI</sequence>
<dbReference type="Pfam" id="PF24626">
    <property type="entry name" value="SH3_Tf2-1"/>
    <property type="match status" value="1"/>
</dbReference>
<organism evidence="3">
    <name type="scientific">Tanacetum cinerariifolium</name>
    <name type="common">Dalmatian daisy</name>
    <name type="synonym">Chrysanthemum cinerariifolium</name>
    <dbReference type="NCBI Taxonomy" id="118510"/>
    <lineage>
        <taxon>Eukaryota</taxon>
        <taxon>Viridiplantae</taxon>
        <taxon>Streptophyta</taxon>
        <taxon>Embryophyta</taxon>
        <taxon>Tracheophyta</taxon>
        <taxon>Spermatophyta</taxon>
        <taxon>Magnoliopsida</taxon>
        <taxon>eudicotyledons</taxon>
        <taxon>Gunneridae</taxon>
        <taxon>Pentapetalae</taxon>
        <taxon>asterids</taxon>
        <taxon>campanulids</taxon>
        <taxon>Asterales</taxon>
        <taxon>Asteraceae</taxon>
        <taxon>Asteroideae</taxon>
        <taxon>Anthemideae</taxon>
        <taxon>Anthemidinae</taxon>
        <taxon>Tanacetum</taxon>
    </lineage>
</organism>
<evidence type="ECO:0000259" key="2">
    <source>
        <dbReference type="Pfam" id="PF24626"/>
    </source>
</evidence>
<name>A0A6L2MHH1_TANCI</name>
<protein>
    <submittedName>
        <fullName evidence="3">Putative reverse transcriptase domain-containing protein</fullName>
    </submittedName>
</protein>
<dbReference type="PANTHER" id="PTHR46148">
    <property type="entry name" value="CHROMO DOMAIN-CONTAINING PROTEIN"/>
    <property type="match status" value="1"/>
</dbReference>
<proteinExistence type="predicted"/>
<dbReference type="AlphaFoldDB" id="A0A6L2MHH1"/>
<reference evidence="3" key="1">
    <citation type="journal article" date="2019" name="Sci. Rep.">
        <title>Draft genome of Tanacetum cinerariifolium, the natural source of mosquito coil.</title>
        <authorList>
            <person name="Yamashiro T."/>
            <person name="Shiraishi A."/>
            <person name="Satake H."/>
            <person name="Nakayama K."/>
        </authorList>
    </citation>
    <scope>NUCLEOTIDE SEQUENCE</scope>
</reference>
<gene>
    <name evidence="3" type="ORF">Tci_044735</name>
</gene>
<keyword evidence="3" id="KW-0695">RNA-directed DNA polymerase</keyword>
<accession>A0A6L2MHH1</accession>
<comment type="caution">
    <text evidence="3">The sequence shown here is derived from an EMBL/GenBank/DDBJ whole genome shotgun (WGS) entry which is preliminary data.</text>
</comment>
<dbReference type="PANTHER" id="PTHR46148:SF59">
    <property type="entry name" value="NUCLEOTIDYLTRANSFERASE, RIBONUCLEASE H"/>
    <property type="match status" value="1"/>
</dbReference>
<dbReference type="EMBL" id="BKCJ010006554">
    <property type="protein sequence ID" value="GEU72757.1"/>
    <property type="molecule type" value="Genomic_DNA"/>
</dbReference>